<feature type="signal peptide" evidence="1">
    <location>
        <begin position="1"/>
        <end position="27"/>
    </location>
</feature>
<evidence type="ECO:0000313" key="3">
    <source>
        <dbReference type="Proteomes" id="UP000236723"/>
    </source>
</evidence>
<dbReference type="PANTHER" id="PTHR43649">
    <property type="entry name" value="ARABINOSE-BINDING PROTEIN-RELATED"/>
    <property type="match status" value="1"/>
</dbReference>
<name>A0A1H5XGK1_9ACTN</name>
<dbReference type="SUPFAM" id="SSF53850">
    <property type="entry name" value="Periplasmic binding protein-like II"/>
    <property type="match status" value="1"/>
</dbReference>
<dbReference type="Proteomes" id="UP000236723">
    <property type="component" value="Unassembled WGS sequence"/>
</dbReference>
<feature type="chain" id="PRO_5009289418" evidence="1">
    <location>
        <begin position="28"/>
        <end position="435"/>
    </location>
</feature>
<dbReference type="Gene3D" id="3.40.190.10">
    <property type="entry name" value="Periplasmic binding protein-like II"/>
    <property type="match status" value="1"/>
</dbReference>
<dbReference type="Pfam" id="PF13416">
    <property type="entry name" value="SBP_bac_8"/>
    <property type="match status" value="1"/>
</dbReference>
<reference evidence="3" key="1">
    <citation type="submission" date="2016-10" db="EMBL/GenBank/DDBJ databases">
        <authorList>
            <person name="Varghese N."/>
            <person name="Submissions S."/>
        </authorList>
    </citation>
    <scope>NUCLEOTIDE SEQUENCE [LARGE SCALE GENOMIC DNA]</scope>
    <source>
        <strain evidence="3">DSM 43163</strain>
    </source>
</reference>
<dbReference type="RefSeq" id="WP_103937194.1">
    <property type="nucleotide sequence ID" value="NZ_FNVO01000003.1"/>
</dbReference>
<keyword evidence="1" id="KW-0732">Signal</keyword>
<dbReference type="OrthoDB" id="3226017at2"/>
<evidence type="ECO:0000256" key="1">
    <source>
        <dbReference type="SAM" id="SignalP"/>
    </source>
</evidence>
<organism evidence="2 3">
    <name type="scientific">Thermomonospora echinospora</name>
    <dbReference type="NCBI Taxonomy" id="1992"/>
    <lineage>
        <taxon>Bacteria</taxon>
        <taxon>Bacillati</taxon>
        <taxon>Actinomycetota</taxon>
        <taxon>Actinomycetes</taxon>
        <taxon>Streptosporangiales</taxon>
        <taxon>Thermomonosporaceae</taxon>
        <taxon>Thermomonospora</taxon>
    </lineage>
</organism>
<protein>
    <submittedName>
        <fullName evidence="2">Cellobiose transport system substrate-binding protein</fullName>
    </submittedName>
</protein>
<proteinExistence type="predicted"/>
<accession>A0A1H5XGK1</accession>
<keyword evidence="3" id="KW-1185">Reference proteome</keyword>
<dbReference type="InterPro" id="IPR050490">
    <property type="entry name" value="Bact_solute-bd_prot1"/>
</dbReference>
<dbReference type="AlphaFoldDB" id="A0A1H5XGK1"/>
<dbReference type="PROSITE" id="PS51257">
    <property type="entry name" value="PROKAR_LIPOPROTEIN"/>
    <property type="match status" value="1"/>
</dbReference>
<sequence length="435" mass="47057">MGSRRRRGLAGLAAVLAGVLVAGTACGGGDDDGGSADGTITLTVDTFGEFGYDQLFKQYEASHPGIKINSRKVADLDTFKPRLQQWIGTGKGAGDVVALEEGLLPTYMEQRAKFVNLFDHGGASLEQNFLPWKWQMGLSPDGKQLMALGTDIGPLGMCYRKDLFEKAGLPTERDKVTELWPTWDDFLKTGQNFQGKMPKTKFVDGPQALLRVTVLQEAGKGPGYSYFDKSNNLVFDSNPAVRNAFDTVLKFQQAGLTANMQIFTPPWQTALKRDTFATVPCPAWMLGGIEEFSGDYGKGKWDVAGIPGGAGYWGGSWLAVPKQSKHPKEAAELAKFLTSPDGQLGAFKDKNTFPSSPKLYTDAAVAEAKNAYFNEAPVGKIFGDAASQVKPVYLAPKNEDVRQNVENVLVAVAEGKIKPGDAWGRAIEEAKKAAR</sequence>
<evidence type="ECO:0000313" key="2">
    <source>
        <dbReference type="EMBL" id="SEG10871.1"/>
    </source>
</evidence>
<gene>
    <name evidence="2" type="ORF">SAMN04489712_103244</name>
</gene>
<dbReference type="EMBL" id="FNVO01000003">
    <property type="protein sequence ID" value="SEG10871.1"/>
    <property type="molecule type" value="Genomic_DNA"/>
</dbReference>
<dbReference type="PANTHER" id="PTHR43649:SF32">
    <property type="entry name" value="SUGAR BINDING SECRETED PROTEIN"/>
    <property type="match status" value="1"/>
</dbReference>
<dbReference type="InterPro" id="IPR006059">
    <property type="entry name" value="SBP"/>
</dbReference>